<dbReference type="Proteomes" id="UP000314294">
    <property type="component" value="Unassembled WGS sequence"/>
</dbReference>
<accession>A0A4Z2FQ85</accession>
<gene>
    <name evidence="1" type="ORF">EYF80_046853</name>
</gene>
<evidence type="ECO:0000313" key="2">
    <source>
        <dbReference type="Proteomes" id="UP000314294"/>
    </source>
</evidence>
<dbReference type="AlphaFoldDB" id="A0A4Z2FQ85"/>
<sequence length="71" mass="8219">MRFLSRAFAFIRRTLNLRKHRENSTLAASSMVEAVLLFFAFSFCPSFHGAVKLLLLLRLHRLLLLLHGPDH</sequence>
<name>A0A4Z2FQ85_9TELE</name>
<organism evidence="1 2">
    <name type="scientific">Liparis tanakae</name>
    <name type="common">Tanaka's snailfish</name>
    <dbReference type="NCBI Taxonomy" id="230148"/>
    <lineage>
        <taxon>Eukaryota</taxon>
        <taxon>Metazoa</taxon>
        <taxon>Chordata</taxon>
        <taxon>Craniata</taxon>
        <taxon>Vertebrata</taxon>
        <taxon>Euteleostomi</taxon>
        <taxon>Actinopterygii</taxon>
        <taxon>Neopterygii</taxon>
        <taxon>Teleostei</taxon>
        <taxon>Neoteleostei</taxon>
        <taxon>Acanthomorphata</taxon>
        <taxon>Eupercaria</taxon>
        <taxon>Perciformes</taxon>
        <taxon>Cottioidei</taxon>
        <taxon>Cottales</taxon>
        <taxon>Liparidae</taxon>
        <taxon>Liparis</taxon>
    </lineage>
</organism>
<keyword evidence="2" id="KW-1185">Reference proteome</keyword>
<proteinExistence type="predicted"/>
<dbReference type="EMBL" id="SRLO01001000">
    <property type="protein sequence ID" value="TNN42963.1"/>
    <property type="molecule type" value="Genomic_DNA"/>
</dbReference>
<evidence type="ECO:0000313" key="1">
    <source>
        <dbReference type="EMBL" id="TNN42963.1"/>
    </source>
</evidence>
<protein>
    <submittedName>
        <fullName evidence="1">Uncharacterized protein</fullName>
    </submittedName>
</protein>
<comment type="caution">
    <text evidence="1">The sequence shown here is derived from an EMBL/GenBank/DDBJ whole genome shotgun (WGS) entry which is preliminary data.</text>
</comment>
<reference evidence="1 2" key="1">
    <citation type="submission" date="2019-03" db="EMBL/GenBank/DDBJ databases">
        <title>First draft genome of Liparis tanakae, snailfish: a comprehensive survey of snailfish specific genes.</title>
        <authorList>
            <person name="Kim W."/>
            <person name="Song I."/>
            <person name="Jeong J.-H."/>
            <person name="Kim D."/>
            <person name="Kim S."/>
            <person name="Ryu S."/>
            <person name="Song J.Y."/>
            <person name="Lee S.K."/>
        </authorList>
    </citation>
    <scope>NUCLEOTIDE SEQUENCE [LARGE SCALE GENOMIC DNA]</scope>
    <source>
        <tissue evidence="1">Muscle</tissue>
    </source>
</reference>